<keyword evidence="2 3" id="KW-0808">Transferase</keyword>
<dbReference type="Pfam" id="PF00201">
    <property type="entry name" value="UDPGT"/>
    <property type="match status" value="1"/>
</dbReference>
<proteinExistence type="inferred from homology"/>
<organism evidence="5 6">
    <name type="scientific">Marchantia polymorpha subsp. ruderalis</name>
    <dbReference type="NCBI Taxonomy" id="1480154"/>
    <lineage>
        <taxon>Eukaryota</taxon>
        <taxon>Viridiplantae</taxon>
        <taxon>Streptophyta</taxon>
        <taxon>Embryophyta</taxon>
        <taxon>Marchantiophyta</taxon>
        <taxon>Marchantiopsida</taxon>
        <taxon>Marchantiidae</taxon>
        <taxon>Marchantiales</taxon>
        <taxon>Marchantiaceae</taxon>
        <taxon>Marchantia</taxon>
    </lineage>
</organism>
<dbReference type="PROSITE" id="PS00375">
    <property type="entry name" value="UDPGT"/>
    <property type="match status" value="1"/>
</dbReference>
<comment type="caution">
    <text evidence="5">The sequence shown here is derived from an EMBL/GenBank/DDBJ whole genome shotgun (WGS) entry which is preliminary data.</text>
</comment>
<dbReference type="Proteomes" id="UP000077202">
    <property type="component" value="Unassembled WGS sequence"/>
</dbReference>
<name>A0A176VW66_MARPO</name>
<sequence length="536" mass="59548">MEQGAKEKRDLPLGLRDCRAGPKPHVWLMPYCIPSHANAFYHLGRLLASQGVTVTLLAAASEIERLLELESRLPVSSRRDGLDFHLKPVSDTEVTFGDGIVDLEIRIKYYMRTEADFSAVLKASVEHGSPPTCILADFWLTKTLETASQCGIPAFIYSLFSASLLSAVIYVQRLESAGILKLPGYESAESWEELISLPGLSMTRIADLPEPYLADHHMRDMTMDHGTYLQKAEVIVFSNCRAMEGGPFREFQRILKASPHRKSTKMPEIFHVGPTFLEHYSLGPGSKEKEIGDQERHPILKFLDTHSTDSVIFVAFGLVSTLKQEQILEIAYGLQNSEQPFVCVLNPPSRLPGSDFIDLFSVIPPDCIAQTKGRGLFVKFAPQLQVLAHPSVGGFLSHCGQNSIMESLYMGVPILAWPIFMDQPINSRWLVSEAQAGLEISRERAQVVDRKEVERGVRALFQGDEGRSARKKALEMKQVIREAVGENGSSVRDLEALVALIKGEFETCSNSENEACKSIEHDSDEECKEAGSKCPL</sequence>
<dbReference type="EMBL" id="LVLJ01002435">
    <property type="protein sequence ID" value="OAE24997.1"/>
    <property type="molecule type" value="Genomic_DNA"/>
</dbReference>
<evidence type="ECO:0000256" key="3">
    <source>
        <dbReference type="RuleBase" id="RU003718"/>
    </source>
</evidence>
<dbReference type="GO" id="GO:0008194">
    <property type="term" value="F:UDP-glycosyltransferase activity"/>
    <property type="evidence" value="ECO:0007669"/>
    <property type="project" value="InterPro"/>
</dbReference>
<evidence type="ECO:0000256" key="1">
    <source>
        <dbReference type="ARBA" id="ARBA00009995"/>
    </source>
</evidence>
<protein>
    <recommendedName>
        <fullName evidence="4">Glycosyltransferase</fullName>
        <ecNumber evidence="4">2.4.1.-</ecNumber>
    </recommendedName>
</protein>
<dbReference type="PANTHER" id="PTHR48045">
    <property type="entry name" value="UDP-GLYCOSYLTRANSFERASE 72B1"/>
    <property type="match status" value="1"/>
</dbReference>
<dbReference type="Gene3D" id="3.40.50.2000">
    <property type="entry name" value="Glycogen Phosphorylase B"/>
    <property type="match status" value="2"/>
</dbReference>
<gene>
    <name evidence="5" type="ORF">AXG93_523s1000</name>
</gene>
<reference evidence="5" key="1">
    <citation type="submission" date="2016-03" db="EMBL/GenBank/DDBJ databases">
        <title>Mechanisms controlling the formation of the plant cell surface in tip-growing cells are functionally conserved among land plants.</title>
        <authorList>
            <person name="Honkanen S."/>
            <person name="Jones V.A."/>
            <person name="Morieri G."/>
            <person name="Champion C."/>
            <person name="Hetherington A.J."/>
            <person name="Kelly S."/>
            <person name="Saint-Marcoux D."/>
            <person name="Proust H."/>
            <person name="Prescott H."/>
            <person name="Dolan L."/>
        </authorList>
    </citation>
    <scope>NUCLEOTIDE SEQUENCE [LARGE SCALE GENOMIC DNA]</scope>
    <source>
        <tissue evidence="5">Whole gametophyte</tissue>
    </source>
</reference>
<dbReference type="AlphaFoldDB" id="A0A176VW66"/>
<evidence type="ECO:0000313" key="5">
    <source>
        <dbReference type="EMBL" id="OAE24997.1"/>
    </source>
</evidence>
<comment type="similarity">
    <text evidence="1 3">Belongs to the UDP-glycosyltransferase family.</text>
</comment>
<evidence type="ECO:0000256" key="4">
    <source>
        <dbReference type="RuleBase" id="RU362057"/>
    </source>
</evidence>
<dbReference type="SUPFAM" id="SSF53756">
    <property type="entry name" value="UDP-Glycosyltransferase/glycogen phosphorylase"/>
    <property type="match status" value="1"/>
</dbReference>
<evidence type="ECO:0000313" key="6">
    <source>
        <dbReference type="Proteomes" id="UP000077202"/>
    </source>
</evidence>
<dbReference type="CDD" id="cd03784">
    <property type="entry name" value="GT1_Gtf-like"/>
    <property type="match status" value="1"/>
</dbReference>
<dbReference type="FunFam" id="3.40.50.2000:FF:000060">
    <property type="entry name" value="Glycosyltransferase"/>
    <property type="match status" value="1"/>
</dbReference>
<keyword evidence="6" id="KW-1185">Reference proteome</keyword>
<keyword evidence="3" id="KW-0328">Glycosyltransferase</keyword>
<dbReference type="PANTHER" id="PTHR48045:SF31">
    <property type="entry name" value="UDP-GLYCOSYLTRANSFERASE 76B1-LIKE"/>
    <property type="match status" value="1"/>
</dbReference>
<dbReference type="EC" id="2.4.1.-" evidence="4"/>
<dbReference type="InterPro" id="IPR002213">
    <property type="entry name" value="UDP_glucos_trans"/>
</dbReference>
<dbReference type="InterPro" id="IPR035595">
    <property type="entry name" value="UDP_glycos_trans_CS"/>
</dbReference>
<accession>A0A176VW66</accession>
<evidence type="ECO:0000256" key="2">
    <source>
        <dbReference type="ARBA" id="ARBA00022679"/>
    </source>
</evidence>